<protein>
    <submittedName>
        <fullName evidence="2">Glyoxalase/bleomycin resistance/extradiol dioxygenase family protein</fullName>
    </submittedName>
</protein>
<proteinExistence type="predicted"/>
<dbReference type="PROSITE" id="PS51819">
    <property type="entry name" value="VOC"/>
    <property type="match status" value="2"/>
</dbReference>
<keyword evidence="3" id="KW-1185">Reference proteome</keyword>
<organism evidence="2 3">
    <name type="scientific">Bradyrhizobium rifense</name>
    <dbReference type="NCBI Taxonomy" id="515499"/>
    <lineage>
        <taxon>Bacteria</taxon>
        <taxon>Pseudomonadati</taxon>
        <taxon>Pseudomonadota</taxon>
        <taxon>Alphaproteobacteria</taxon>
        <taxon>Hyphomicrobiales</taxon>
        <taxon>Nitrobacteraceae</taxon>
        <taxon>Bradyrhizobium</taxon>
    </lineage>
</organism>
<sequence>MKTFDPKVFRLGYVALATADIERTKQHYLKAIGLTQTATGDDGSVFLSLGYDQHNIVLSPAGEKALRHVGFQLNPGIAVAEFAKQVRAFGLVAEIKTDSQPGIAELVEVEGPGNSIFQFYGTMEAPAPGFKKTAVAPVRLGHLAVVSPEGEKLVKFYEEFLGFRYTDDIQGIATFLTCNREHHVVNVVSAPESRLHHIAFELKDTAYHAVAADSLRAAGVKQLWGPSGHNIAGYHYDPDKVIVELYTEMDQFIPELGFHEPRPWHEHLPMRPRTWQLTELNAWGAEFSFNLAQG</sequence>
<dbReference type="AlphaFoldDB" id="A0A5D3KJN6"/>
<name>A0A5D3KJN6_9BRAD</name>
<dbReference type="InterPro" id="IPR029068">
    <property type="entry name" value="Glyas_Bleomycin-R_OHBP_Dase"/>
</dbReference>
<feature type="domain" description="VOC" evidence="1">
    <location>
        <begin position="139"/>
        <end position="248"/>
    </location>
</feature>
<gene>
    <name evidence="2" type="ORF">FXB40_08125</name>
</gene>
<keyword evidence="2" id="KW-0223">Dioxygenase</keyword>
<accession>A0A5D3KJN6</accession>
<dbReference type="GO" id="GO:0051213">
    <property type="term" value="F:dioxygenase activity"/>
    <property type="evidence" value="ECO:0007669"/>
    <property type="project" value="UniProtKB-KW"/>
</dbReference>
<keyword evidence="2" id="KW-0560">Oxidoreductase</keyword>
<dbReference type="PANTHER" id="PTHR21366:SF14">
    <property type="entry name" value="GLYOXALASE DOMAIN-CONTAINING PROTEIN 5"/>
    <property type="match status" value="1"/>
</dbReference>
<dbReference type="InterPro" id="IPR050383">
    <property type="entry name" value="GlyoxalaseI/FosfomycinResist"/>
</dbReference>
<dbReference type="RefSeq" id="WP_148771681.1">
    <property type="nucleotide sequence ID" value="NZ_VSSS01000014.1"/>
</dbReference>
<dbReference type="Pfam" id="PF00903">
    <property type="entry name" value="Glyoxalase"/>
    <property type="match status" value="1"/>
</dbReference>
<dbReference type="OrthoDB" id="9803142at2"/>
<dbReference type="Proteomes" id="UP000324758">
    <property type="component" value="Unassembled WGS sequence"/>
</dbReference>
<evidence type="ECO:0000313" key="3">
    <source>
        <dbReference type="Proteomes" id="UP000324758"/>
    </source>
</evidence>
<feature type="domain" description="VOC" evidence="1">
    <location>
        <begin position="10"/>
        <end position="122"/>
    </location>
</feature>
<comment type="caution">
    <text evidence="2">The sequence shown here is derived from an EMBL/GenBank/DDBJ whole genome shotgun (WGS) entry which is preliminary data.</text>
</comment>
<dbReference type="PANTHER" id="PTHR21366">
    <property type="entry name" value="GLYOXALASE FAMILY PROTEIN"/>
    <property type="match status" value="1"/>
</dbReference>
<evidence type="ECO:0000313" key="2">
    <source>
        <dbReference type="EMBL" id="TYL97859.1"/>
    </source>
</evidence>
<dbReference type="InterPro" id="IPR004360">
    <property type="entry name" value="Glyas_Fos-R_dOase_dom"/>
</dbReference>
<dbReference type="EMBL" id="VSSS01000014">
    <property type="protein sequence ID" value="TYL97859.1"/>
    <property type="molecule type" value="Genomic_DNA"/>
</dbReference>
<dbReference type="SUPFAM" id="SSF54593">
    <property type="entry name" value="Glyoxalase/Bleomycin resistance protein/Dihydroxybiphenyl dioxygenase"/>
    <property type="match status" value="1"/>
</dbReference>
<dbReference type="InterPro" id="IPR037523">
    <property type="entry name" value="VOC_core"/>
</dbReference>
<reference evidence="2 3" key="1">
    <citation type="submission" date="2019-08" db="EMBL/GenBank/DDBJ databases">
        <title>Bradyrhizobium hipponensis sp. nov., a rhizobium isolated from a Lupinus angustifolius root nodule in Tunisia.</title>
        <authorList>
            <person name="Off K."/>
            <person name="Rejili M."/>
            <person name="Mars M."/>
            <person name="Brachmann A."/>
            <person name="Marin M."/>
        </authorList>
    </citation>
    <scope>NUCLEOTIDE SEQUENCE [LARGE SCALE GENOMIC DNA]</scope>
    <source>
        <strain evidence="2 3">CTAW71</strain>
    </source>
</reference>
<evidence type="ECO:0000259" key="1">
    <source>
        <dbReference type="PROSITE" id="PS51819"/>
    </source>
</evidence>
<dbReference type="Gene3D" id="3.10.180.10">
    <property type="entry name" value="2,3-Dihydroxybiphenyl 1,2-Dioxygenase, domain 1"/>
    <property type="match status" value="2"/>
</dbReference>